<dbReference type="InterPro" id="IPR050923">
    <property type="entry name" value="Cell_Proc_Reg/RNA_Proc"/>
</dbReference>
<name>A0A1I5VZI4_9GAMM</name>
<evidence type="ECO:0000313" key="4">
    <source>
        <dbReference type="Proteomes" id="UP000182025"/>
    </source>
</evidence>
<protein>
    <submittedName>
        <fullName evidence="3">Inner membrane component of T3SS domain-containing protein</fullName>
    </submittedName>
</protein>
<organism evidence="3 4">
    <name type="scientific">Ectopseudomonas toyotomiensis</name>
    <dbReference type="NCBI Taxonomy" id="554344"/>
    <lineage>
        <taxon>Bacteria</taxon>
        <taxon>Pseudomonadati</taxon>
        <taxon>Pseudomonadota</taxon>
        <taxon>Gammaproteobacteria</taxon>
        <taxon>Pseudomonadales</taxon>
        <taxon>Pseudomonadaceae</taxon>
        <taxon>Ectopseudomonas</taxon>
    </lineage>
</organism>
<reference evidence="4" key="1">
    <citation type="submission" date="2016-10" db="EMBL/GenBank/DDBJ databases">
        <authorList>
            <person name="Varghese N."/>
            <person name="Submissions S."/>
        </authorList>
    </citation>
    <scope>NUCLEOTIDE SEQUENCE [LARGE SCALE GENOMIC DNA]</scope>
    <source>
        <strain evidence="4">JCM 15604</strain>
    </source>
</reference>
<dbReference type="PROSITE" id="PS50006">
    <property type="entry name" value="FHA_DOMAIN"/>
    <property type="match status" value="2"/>
</dbReference>
<accession>A0A1I5VZI4</accession>
<keyword evidence="1" id="KW-1133">Transmembrane helix</keyword>
<evidence type="ECO:0000256" key="1">
    <source>
        <dbReference type="SAM" id="Phobius"/>
    </source>
</evidence>
<feature type="transmembrane region" description="Helical" evidence="1">
    <location>
        <begin position="279"/>
        <end position="301"/>
    </location>
</feature>
<dbReference type="InterPro" id="IPR000253">
    <property type="entry name" value="FHA_dom"/>
</dbReference>
<dbReference type="RefSeq" id="WP_074916826.1">
    <property type="nucleotide sequence ID" value="NZ_FOXK01000008.1"/>
</dbReference>
<dbReference type="CDD" id="cd00060">
    <property type="entry name" value="FHA"/>
    <property type="match status" value="2"/>
</dbReference>
<dbReference type="PANTHER" id="PTHR23308">
    <property type="entry name" value="NUCLEAR INHIBITOR OF PROTEIN PHOSPHATASE-1"/>
    <property type="match status" value="1"/>
</dbReference>
<dbReference type="Pfam" id="PF00498">
    <property type="entry name" value="FHA"/>
    <property type="match status" value="1"/>
</dbReference>
<evidence type="ECO:0000259" key="2">
    <source>
        <dbReference type="PROSITE" id="PS50006"/>
    </source>
</evidence>
<proteinExistence type="predicted"/>
<dbReference type="Proteomes" id="UP000182025">
    <property type="component" value="Unassembled WGS sequence"/>
</dbReference>
<dbReference type="OrthoDB" id="9815482at2"/>
<keyword evidence="1" id="KW-0812">Transmembrane</keyword>
<sequence length="302" mass="32360">MLRLQFLDNRQAPVWLTDERLTIGQDSRNQLVLGDAGIASFHAEIRQDHGYYYLSDAGQGATWVNDQRVGTRFQLRDGDRLRLGVVELQLIDPAKSAARPEAAAPRWFLQVIQGEHQGRKFHIHGSMTFGRSSKCELCFSDLELSRRHCEFFLKDDVLEVKDLASANGVLVNQQKVRTAVLQPGDQLKMGTVTLLVIGPKVNVSDAPDEDATQFMRVADLPPALAAKVAGGGATQIAPVPQVAARASAKAAPAAANPLRAAQAKPAPVAAPPANSAGKLWLGGVVLLLIGVGLGAVSMRLLG</sequence>
<dbReference type="Pfam" id="PF16697">
    <property type="entry name" value="Yop-YscD_cpl"/>
    <property type="match status" value="1"/>
</dbReference>
<dbReference type="AlphaFoldDB" id="A0A1I5VZI4"/>
<dbReference type="EMBL" id="FOXK01000008">
    <property type="protein sequence ID" value="SFQ12934.1"/>
    <property type="molecule type" value="Genomic_DNA"/>
</dbReference>
<gene>
    <name evidence="3" type="ORF">SAMN05216177_10843</name>
</gene>
<feature type="domain" description="FHA" evidence="2">
    <location>
        <begin position="21"/>
        <end position="69"/>
    </location>
</feature>
<evidence type="ECO:0000313" key="3">
    <source>
        <dbReference type="EMBL" id="SFQ12934.1"/>
    </source>
</evidence>
<keyword evidence="4" id="KW-1185">Reference proteome</keyword>
<dbReference type="Gene3D" id="2.60.200.20">
    <property type="match status" value="2"/>
</dbReference>
<dbReference type="InterPro" id="IPR008984">
    <property type="entry name" value="SMAD_FHA_dom_sf"/>
</dbReference>
<keyword evidence="1" id="KW-0472">Membrane</keyword>
<dbReference type="SUPFAM" id="SSF49879">
    <property type="entry name" value="SMAD/FHA domain"/>
    <property type="match status" value="2"/>
</dbReference>
<dbReference type="InterPro" id="IPR032030">
    <property type="entry name" value="YscD_cytoplasmic_dom"/>
</dbReference>
<feature type="domain" description="FHA" evidence="2">
    <location>
        <begin position="127"/>
        <end position="176"/>
    </location>
</feature>
<dbReference type="SMART" id="SM00240">
    <property type="entry name" value="FHA"/>
    <property type="match status" value="2"/>
</dbReference>